<dbReference type="EMBL" id="CADCVM010000053">
    <property type="protein sequence ID" value="CAA9469553.1"/>
    <property type="molecule type" value="Genomic_DNA"/>
</dbReference>
<name>A0A6J4RFB9_9ACTN</name>
<proteinExistence type="predicted"/>
<feature type="non-terminal residue" evidence="2">
    <location>
        <position position="59"/>
    </location>
</feature>
<feature type="region of interest" description="Disordered" evidence="1">
    <location>
        <begin position="27"/>
        <end position="59"/>
    </location>
</feature>
<accession>A0A6J4RFB9</accession>
<sequence length="59" mass="5679">GPATQGGGGAVGAPRLPEGAVAYIEGDAVDVSRGPAGGDTRRPGPGVTDRGPRSPVRSV</sequence>
<evidence type="ECO:0000313" key="2">
    <source>
        <dbReference type="EMBL" id="CAA9469553.1"/>
    </source>
</evidence>
<protein>
    <submittedName>
        <fullName evidence="2">Uncharacterized protein</fullName>
    </submittedName>
</protein>
<feature type="non-terminal residue" evidence="2">
    <location>
        <position position="1"/>
    </location>
</feature>
<evidence type="ECO:0000256" key="1">
    <source>
        <dbReference type="SAM" id="MobiDB-lite"/>
    </source>
</evidence>
<dbReference type="AlphaFoldDB" id="A0A6J4RFB9"/>
<gene>
    <name evidence="2" type="ORF">AVDCRST_MAG05-434</name>
</gene>
<reference evidence="2" key="1">
    <citation type="submission" date="2020-02" db="EMBL/GenBank/DDBJ databases">
        <authorList>
            <person name="Meier V. D."/>
        </authorList>
    </citation>
    <scope>NUCLEOTIDE SEQUENCE</scope>
    <source>
        <strain evidence="2">AVDCRST_MAG05</strain>
    </source>
</reference>
<organism evidence="2">
    <name type="scientific">uncultured Rubrobacteraceae bacterium</name>
    <dbReference type="NCBI Taxonomy" id="349277"/>
    <lineage>
        <taxon>Bacteria</taxon>
        <taxon>Bacillati</taxon>
        <taxon>Actinomycetota</taxon>
        <taxon>Rubrobacteria</taxon>
        <taxon>Rubrobacterales</taxon>
        <taxon>Rubrobacteraceae</taxon>
        <taxon>environmental samples</taxon>
    </lineage>
</organism>